<keyword evidence="3" id="KW-1185">Reference proteome</keyword>
<name>A0A1J4JB45_9EUKA</name>
<dbReference type="PROSITE" id="PS00108">
    <property type="entry name" value="PROTEIN_KINASE_ST"/>
    <property type="match status" value="1"/>
</dbReference>
<dbReference type="InterPro" id="IPR011009">
    <property type="entry name" value="Kinase-like_dom_sf"/>
</dbReference>
<dbReference type="VEuPathDB" id="TrichDB:TRFO_10301"/>
<dbReference type="InterPro" id="IPR008271">
    <property type="entry name" value="Ser/Thr_kinase_AS"/>
</dbReference>
<protein>
    <recommendedName>
        <fullName evidence="1">Protein kinase domain-containing protein</fullName>
    </recommendedName>
</protein>
<dbReference type="SMART" id="SM00220">
    <property type="entry name" value="S_TKc"/>
    <property type="match status" value="1"/>
</dbReference>
<dbReference type="InterPro" id="IPR000719">
    <property type="entry name" value="Prot_kinase_dom"/>
</dbReference>
<organism evidence="2 3">
    <name type="scientific">Tritrichomonas foetus</name>
    <dbReference type="NCBI Taxonomy" id="1144522"/>
    <lineage>
        <taxon>Eukaryota</taxon>
        <taxon>Metamonada</taxon>
        <taxon>Parabasalia</taxon>
        <taxon>Tritrichomonadida</taxon>
        <taxon>Tritrichomonadidae</taxon>
        <taxon>Tritrichomonas</taxon>
    </lineage>
</organism>
<dbReference type="Pfam" id="PF00069">
    <property type="entry name" value="Pkinase"/>
    <property type="match status" value="1"/>
</dbReference>
<gene>
    <name evidence="2" type="ORF">TRFO_10301</name>
</gene>
<dbReference type="GO" id="GO:0005737">
    <property type="term" value="C:cytoplasm"/>
    <property type="evidence" value="ECO:0007669"/>
    <property type="project" value="TreeGrafter"/>
</dbReference>
<evidence type="ECO:0000313" key="2">
    <source>
        <dbReference type="EMBL" id="OHS95889.1"/>
    </source>
</evidence>
<dbReference type="PROSITE" id="PS50011">
    <property type="entry name" value="PROTEIN_KINASE_DOM"/>
    <property type="match status" value="1"/>
</dbReference>
<dbReference type="InterPro" id="IPR050167">
    <property type="entry name" value="Ser_Thr_protein_kinase"/>
</dbReference>
<dbReference type="PANTHER" id="PTHR23257">
    <property type="entry name" value="SERINE-THREONINE PROTEIN KINASE"/>
    <property type="match status" value="1"/>
</dbReference>
<sequence length="475" mass="54942">MTFFIRLTFHSLTYPHHFPIQKVKLFLGSLQLYDLENFEKCGVKIRYPKFVNIGQSYGQIIKMNFADKYIITAASSRSTIMFFYNKAYEYQVCKIYTSSFTDFHRRREISREAQALDNLRHPAMVQRYPAPQLPDLISGEKVIALDLISGGSLFDVLVQEETGNPVKKWDFTQKVIVIYGIARFLNFLNQPNERNYIYRDLKPHNVLLNHKLQPILCDFETVKEENSGTNNTIVGTRYYSPPEQLCNNGHYNSSATVYSFGSTVFAMLTLKVPFLDCGLSEEAQNFPRMSNESIQKIGRPTIPSDIDPKYLSFVRLTEDCWKSPNERPTFAQINETIENIVNDEFDEDQQARFKKYKMYLDSFESAPGNLMTKIPKDGTFENIKKAADKNIFFAKKIYALALAMGIDTEPNVEEAFNIYLEMAAKTNEEEYVTDIACHDFRSLASVYKFNAQNIHTFLDKYETENGLYDSRFSDD</sequence>
<evidence type="ECO:0000313" key="3">
    <source>
        <dbReference type="Proteomes" id="UP000179807"/>
    </source>
</evidence>
<dbReference type="GO" id="GO:0007165">
    <property type="term" value="P:signal transduction"/>
    <property type="evidence" value="ECO:0007669"/>
    <property type="project" value="TreeGrafter"/>
</dbReference>
<proteinExistence type="predicted"/>
<dbReference type="GO" id="GO:0005524">
    <property type="term" value="F:ATP binding"/>
    <property type="evidence" value="ECO:0007669"/>
    <property type="project" value="InterPro"/>
</dbReference>
<dbReference type="OrthoDB" id="4062651at2759"/>
<dbReference type="Gene3D" id="1.10.510.10">
    <property type="entry name" value="Transferase(Phosphotransferase) domain 1"/>
    <property type="match status" value="1"/>
</dbReference>
<dbReference type="GeneID" id="94830075"/>
<reference evidence="2" key="1">
    <citation type="submission" date="2016-10" db="EMBL/GenBank/DDBJ databases">
        <authorList>
            <person name="Benchimol M."/>
            <person name="Almeida L.G."/>
            <person name="Vasconcelos A.T."/>
            <person name="Perreira-Neves A."/>
            <person name="Rosa I.A."/>
            <person name="Tasca T."/>
            <person name="Bogo M.R."/>
            <person name="de Souza W."/>
        </authorList>
    </citation>
    <scope>NUCLEOTIDE SEQUENCE [LARGE SCALE GENOMIC DNA]</scope>
    <source>
        <strain evidence="2">K</strain>
    </source>
</reference>
<evidence type="ECO:0000259" key="1">
    <source>
        <dbReference type="PROSITE" id="PS50011"/>
    </source>
</evidence>
<dbReference type="RefSeq" id="XP_068349026.1">
    <property type="nucleotide sequence ID" value="XM_068495371.1"/>
</dbReference>
<dbReference type="GO" id="GO:0004672">
    <property type="term" value="F:protein kinase activity"/>
    <property type="evidence" value="ECO:0007669"/>
    <property type="project" value="InterPro"/>
</dbReference>
<dbReference type="SUPFAM" id="SSF56112">
    <property type="entry name" value="Protein kinase-like (PK-like)"/>
    <property type="match status" value="1"/>
</dbReference>
<accession>A0A1J4JB45</accession>
<feature type="domain" description="Protein kinase" evidence="1">
    <location>
        <begin position="47"/>
        <end position="341"/>
    </location>
</feature>
<dbReference type="Proteomes" id="UP000179807">
    <property type="component" value="Unassembled WGS sequence"/>
</dbReference>
<dbReference type="AlphaFoldDB" id="A0A1J4JB45"/>
<dbReference type="EMBL" id="MLAK01001215">
    <property type="protein sequence ID" value="OHS95889.1"/>
    <property type="molecule type" value="Genomic_DNA"/>
</dbReference>
<comment type="caution">
    <text evidence="2">The sequence shown here is derived from an EMBL/GenBank/DDBJ whole genome shotgun (WGS) entry which is preliminary data.</text>
</comment>